<proteinExistence type="predicted"/>
<reference evidence="1" key="1">
    <citation type="journal article" date="2014" name="Front. Microbiol.">
        <title>High frequency of phylogenetically diverse reductive dehalogenase-homologous genes in deep subseafloor sedimentary metagenomes.</title>
        <authorList>
            <person name="Kawai M."/>
            <person name="Futagami T."/>
            <person name="Toyoda A."/>
            <person name="Takaki Y."/>
            <person name="Nishi S."/>
            <person name="Hori S."/>
            <person name="Arai W."/>
            <person name="Tsubouchi T."/>
            <person name="Morono Y."/>
            <person name="Uchiyama I."/>
            <person name="Ito T."/>
            <person name="Fujiyama A."/>
            <person name="Inagaki F."/>
            <person name="Takami H."/>
        </authorList>
    </citation>
    <scope>NUCLEOTIDE SEQUENCE</scope>
    <source>
        <strain evidence="1">Expedition CK06-06</strain>
    </source>
</reference>
<dbReference type="AlphaFoldDB" id="X0TLK3"/>
<comment type="caution">
    <text evidence="1">The sequence shown here is derived from an EMBL/GenBank/DDBJ whole genome shotgun (WGS) entry which is preliminary data.</text>
</comment>
<sequence>SHVPILNYCLFAKHDGNSEVAINAITVFEIHKTWSLTELASFLKSATERWSAKYLDESGAIPEFEALQPSVLESDVSDDFDPYAVIKKEIRDKKKKSH</sequence>
<evidence type="ECO:0000313" key="1">
    <source>
        <dbReference type="EMBL" id="GAF89007.1"/>
    </source>
</evidence>
<organism evidence="1">
    <name type="scientific">marine sediment metagenome</name>
    <dbReference type="NCBI Taxonomy" id="412755"/>
    <lineage>
        <taxon>unclassified sequences</taxon>
        <taxon>metagenomes</taxon>
        <taxon>ecological metagenomes</taxon>
    </lineage>
</organism>
<gene>
    <name evidence="1" type="ORF">S01H1_31251</name>
</gene>
<feature type="non-terminal residue" evidence="1">
    <location>
        <position position="1"/>
    </location>
</feature>
<accession>X0TLK3</accession>
<protein>
    <submittedName>
        <fullName evidence="1">Uncharacterized protein</fullName>
    </submittedName>
</protein>
<name>X0TLK3_9ZZZZ</name>
<dbReference type="EMBL" id="BARS01019271">
    <property type="protein sequence ID" value="GAF89007.1"/>
    <property type="molecule type" value="Genomic_DNA"/>
</dbReference>